<proteinExistence type="predicted"/>
<dbReference type="AlphaFoldDB" id="A0A1D1VEB6"/>
<organism evidence="1 2">
    <name type="scientific">Ramazzottius varieornatus</name>
    <name type="common">Water bear</name>
    <name type="synonym">Tardigrade</name>
    <dbReference type="NCBI Taxonomy" id="947166"/>
    <lineage>
        <taxon>Eukaryota</taxon>
        <taxon>Metazoa</taxon>
        <taxon>Ecdysozoa</taxon>
        <taxon>Tardigrada</taxon>
        <taxon>Eutardigrada</taxon>
        <taxon>Parachela</taxon>
        <taxon>Hypsibioidea</taxon>
        <taxon>Ramazzottiidae</taxon>
        <taxon>Ramazzottius</taxon>
    </lineage>
</organism>
<gene>
    <name evidence="1" type="primary">RvY_09280-1</name>
    <name evidence="1" type="synonym">RvY_09280.1</name>
    <name evidence="1" type="ORF">RvY_09280</name>
</gene>
<protein>
    <submittedName>
        <fullName evidence="1">Uncharacterized protein</fullName>
    </submittedName>
</protein>
<name>A0A1D1VEB6_RAMVA</name>
<dbReference type="Proteomes" id="UP000186922">
    <property type="component" value="Unassembled WGS sequence"/>
</dbReference>
<evidence type="ECO:0000313" key="1">
    <source>
        <dbReference type="EMBL" id="GAU98087.1"/>
    </source>
</evidence>
<dbReference type="EMBL" id="BDGG01000004">
    <property type="protein sequence ID" value="GAU98087.1"/>
    <property type="molecule type" value="Genomic_DNA"/>
</dbReference>
<accession>A0A1D1VEB6</accession>
<dbReference type="OrthoDB" id="10012494at2759"/>
<sequence length="156" mass="18377">MASSNPNPRPLRTIRDLRDETWMVREGLAEIEREQVLRRQGPTVRYELSSIPYLGTDGKATQRDLVPHPRKIYEDDSEYIKRCKEGGTERKISFGGSRTFRLLPSLKNRKPLYDQVFRHGQPIPLHYYLTRTKILRRRGSYRPHPMYCLTDMKSGD</sequence>
<comment type="caution">
    <text evidence="1">The sequence shown here is derived from an EMBL/GenBank/DDBJ whole genome shotgun (WGS) entry which is preliminary data.</text>
</comment>
<keyword evidence="2" id="KW-1185">Reference proteome</keyword>
<reference evidence="1 2" key="1">
    <citation type="journal article" date="2016" name="Nat. Commun.">
        <title>Extremotolerant tardigrade genome and improved radiotolerance of human cultured cells by tardigrade-unique protein.</title>
        <authorList>
            <person name="Hashimoto T."/>
            <person name="Horikawa D.D."/>
            <person name="Saito Y."/>
            <person name="Kuwahara H."/>
            <person name="Kozuka-Hata H."/>
            <person name="Shin-I T."/>
            <person name="Minakuchi Y."/>
            <person name="Ohishi K."/>
            <person name="Motoyama A."/>
            <person name="Aizu T."/>
            <person name="Enomoto A."/>
            <person name="Kondo K."/>
            <person name="Tanaka S."/>
            <person name="Hara Y."/>
            <person name="Koshikawa S."/>
            <person name="Sagara H."/>
            <person name="Miura T."/>
            <person name="Yokobori S."/>
            <person name="Miyagawa K."/>
            <person name="Suzuki Y."/>
            <person name="Kubo T."/>
            <person name="Oyama M."/>
            <person name="Kohara Y."/>
            <person name="Fujiyama A."/>
            <person name="Arakawa K."/>
            <person name="Katayama T."/>
            <person name="Toyoda A."/>
            <person name="Kunieda T."/>
        </authorList>
    </citation>
    <scope>NUCLEOTIDE SEQUENCE [LARGE SCALE GENOMIC DNA]</scope>
    <source>
        <strain evidence="1 2">YOKOZUNA-1</strain>
    </source>
</reference>
<evidence type="ECO:0000313" key="2">
    <source>
        <dbReference type="Proteomes" id="UP000186922"/>
    </source>
</evidence>